<proteinExistence type="predicted"/>
<accession>T1AHJ1</accession>
<reference evidence="1" key="2">
    <citation type="journal article" date="2014" name="ISME J.">
        <title>Microbial stratification in low pH oxic and suboxic macroscopic growths along an acid mine drainage.</title>
        <authorList>
            <person name="Mendez-Garcia C."/>
            <person name="Mesa V."/>
            <person name="Sprenger R.R."/>
            <person name="Richter M."/>
            <person name="Diez M.S."/>
            <person name="Solano J."/>
            <person name="Bargiela R."/>
            <person name="Golyshina O.V."/>
            <person name="Manteca A."/>
            <person name="Ramos J.L."/>
            <person name="Gallego J.R."/>
            <person name="Llorente I."/>
            <person name="Martins Dos Santos V.A."/>
            <person name="Jensen O.N."/>
            <person name="Pelaez A.I."/>
            <person name="Sanchez J."/>
            <person name="Ferrer M."/>
        </authorList>
    </citation>
    <scope>NUCLEOTIDE SEQUENCE</scope>
</reference>
<reference evidence="1" key="1">
    <citation type="submission" date="2013-08" db="EMBL/GenBank/DDBJ databases">
        <authorList>
            <person name="Mendez C."/>
            <person name="Richter M."/>
            <person name="Ferrer M."/>
            <person name="Sanchez J."/>
        </authorList>
    </citation>
    <scope>NUCLEOTIDE SEQUENCE</scope>
</reference>
<keyword evidence="1" id="KW-0378">Hydrolase</keyword>
<evidence type="ECO:0000313" key="1">
    <source>
        <dbReference type="EMBL" id="EQD41410.1"/>
    </source>
</evidence>
<dbReference type="AlphaFoldDB" id="T1AHJ1"/>
<dbReference type="EMBL" id="AUZZ01007694">
    <property type="protein sequence ID" value="EQD41410.1"/>
    <property type="molecule type" value="Genomic_DNA"/>
</dbReference>
<protein>
    <submittedName>
        <fullName evidence="1">Hydantoinase B/oxoprolinase</fullName>
        <ecNumber evidence="1">3.5.2.9</ecNumber>
    </submittedName>
</protein>
<feature type="non-terminal residue" evidence="1">
    <location>
        <position position="1"/>
    </location>
</feature>
<comment type="caution">
    <text evidence="1">The sequence shown here is derived from an EMBL/GenBank/DDBJ whole genome shotgun (WGS) entry which is preliminary data.</text>
</comment>
<name>T1AHJ1_9ZZZZ</name>
<organism evidence="1">
    <name type="scientific">mine drainage metagenome</name>
    <dbReference type="NCBI Taxonomy" id="410659"/>
    <lineage>
        <taxon>unclassified sequences</taxon>
        <taxon>metagenomes</taxon>
        <taxon>ecological metagenomes</taxon>
    </lineage>
</organism>
<gene>
    <name evidence="1" type="ORF">B2A_10686</name>
</gene>
<dbReference type="EC" id="3.5.2.9" evidence="1"/>
<dbReference type="GO" id="GO:0017168">
    <property type="term" value="F:5-oxoprolinase (ATP-hydrolyzing) activity"/>
    <property type="evidence" value="ECO:0007669"/>
    <property type="project" value="UniProtKB-EC"/>
</dbReference>
<sequence>ARFTVNGRPADPYGLTRLKKGDLVEFDTAGGGGFGDPAERDTTAVARDIASGRVTPERVELDYRFAPETGVARAGGVDKAR</sequence>